<evidence type="ECO:0000313" key="9">
    <source>
        <dbReference type="EMBL" id="KAG0547950.1"/>
    </source>
</evidence>
<feature type="coiled-coil region" evidence="5">
    <location>
        <begin position="699"/>
        <end position="800"/>
    </location>
</feature>
<evidence type="ECO:0000256" key="7">
    <source>
        <dbReference type="SAM" id="Phobius"/>
    </source>
</evidence>
<evidence type="ECO:0000256" key="1">
    <source>
        <dbReference type="ARBA" id="ARBA00004167"/>
    </source>
</evidence>
<evidence type="ECO:0000256" key="2">
    <source>
        <dbReference type="ARBA" id="ARBA00022692"/>
    </source>
</evidence>
<keyword evidence="3 7" id="KW-1133">Transmembrane helix</keyword>
<feature type="region of interest" description="Disordered" evidence="6">
    <location>
        <begin position="483"/>
        <end position="567"/>
    </location>
</feature>
<evidence type="ECO:0000256" key="6">
    <source>
        <dbReference type="SAM" id="MobiDB-lite"/>
    </source>
</evidence>
<feature type="compositionally biased region" description="Acidic residues" evidence="6">
    <location>
        <begin position="442"/>
        <end position="451"/>
    </location>
</feature>
<reference evidence="9" key="2">
    <citation type="submission" date="2020-10" db="EMBL/GenBank/DDBJ databases">
        <authorList>
            <person name="Cooper E.A."/>
            <person name="Brenton Z.W."/>
            <person name="Flinn B.S."/>
            <person name="Jenkins J."/>
            <person name="Shu S."/>
            <person name="Flowers D."/>
            <person name="Luo F."/>
            <person name="Wang Y."/>
            <person name="Xia P."/>
            <person name="Barry K."/>
            <person name="Daum C."/>
            <person name="Lipzen A."/>
            <person name="Yoshinaga Y."/>
            <person name="Schmutz J."/>
            <person name="Saski C."/>
            <person name="Vermerris W."/>
            <person name="Kresovich S."/>
        </authorList>
    </citation>
    <scope>NUCLEOTIDE SEQUENCE</scope>
</reference>
<gene>
    <name evidence="9" type="ORF">BDA96_01G124900</name>
</gene>
<feature type="region of interest" description="Disordered" evidence="6">
    <location>
        <begin position="368"/>
        <end position="389"/>
    </location>
</feature>
<dbReference type="Pfam" id="PF04576">
    <property type="entry name" value="Zein-binding"/>
    <property type="match status" value="1"/>
</dbReference>
<keyword evidence="2 7" id="KW-0812">Transmembrane</keyword>
<feature type="transmembrane region" description="Helical" evidence="7">
    <location>
        <begin position="33"/>
        <end position="52"/>
    </location>
</feature>
<feature type="compositionally biased region" description="Polar residues" evidence="6">
    <location>
        <begin position="515"/>
        <end position="524"/>
    </location>
</feature>
<dbReference type="EMBL" id="CM027680">
    <property type="protein sequence ID" value="KAG0547950.1"/>
    <property type="molecule type" value="Genomic_DNA"/>
</dbReference>
<feature type="compositionally biased region" description="Low complexity" evidence="6">
    <location>
        <begin position="812"/>
        <end position="822"/>
    </location>
</feature>
<sequence>MVSQAPMAGAGAGVGATLTAALCKRSNRVARVLAYALLEWILIALLLANGVFSYLISRFAAFFGLAPPCALCSRLGVDSLFEAHSHPHPHHRGGGAEPLRRLLCDVHAAELSRLGYCSAHRRLADAGDMCEDCAAAAAPEKAMLSWMGRSELGERDLACACCGVALESGFYSPPFLLTASAPRGSDCAHKEEEEAARPNENVVFVSEKGPVIELFDEKPFVEDDSIGVLAYGAEVAANVERMVPLESIDDSLVVTMGTVSSQSGGKGKEAVDHGDVRQSNVDMENTVSTNEEKIVMTSDDDKVDGVVDRLIDEQIAALVFAPACIEATLDDGINAGKTTEAFADHQSPEDDSGLKDKDQKISFEDEISEDEQAEQATPQQELCAMPTDPSDHEFVERLDRSIELERFPWAESKHKMNSMPMEASEHVTVTQIEEKDQKISFEDEISEDEQAEQATPQQELCAMPTDPSDHEFVERLERSIELEHFPRAESKDKMNSMPVEASEHVAVTKTEEKQVQQAEVNQELDSIPVHSGEDVDEELEGERTAQAGLEQECDSVPIDSGEHGCLTSYAHTDDEQAEVKQKVTSVTADVLQYAADNFNVNTNTWKEDIEEDPTEAALTAIHQISYEPLTSLDKFSPDHSVSEEDREPDTPTHIEGICDSQELLDSKAAASDAKSVDSSVATLSTDLESTELVSVDQLKSALASTRKSLKTLYSELENERNAAAIAADETMAMINRLQEQKAAMQMEAIQYQRLMEEQSEYDQEALQRLNELVVKREKEKQDLERELELYRHKVHLYEVKMRKMSRHKADDQNGSSSTSSSAEDSDDLSQSFYEGDESSHGLNGSNGSIPTDVVLQETARHLVTLDGSLPDFEEERLSILEQLKVLEDKLFDLDDEESDSMKHLSEENHLSGASNGFSDDDSCFKLHDKRKSVTYRGKKLLPLFDDATVEAGNIPQGDEAHHSTEVTLDLAREQHKLAIANEIDQVNERLHALETDKEYIKQCVRTLKKGGKGFDLLQEILQHLRDLRRIEQRARNSGELSPHYLHLYTD</sequence>
<evidence type="ECO:0000313" key="10">
    <source>
        <dbReference type="Proteomes" id="UP000807115"/>
    </source>
</evidence>
<dbReference type="PANTHER" id="PTHR31448:SF23">
    <property type="entry name" value="GTD-BINDING DOMAIN-CONTAINING PROTEIN"/>
    <property type="match status" value="1"/>
</dbReference>
<dbReference type="OrthoDB" id="1888939at2759"/>
<dbReference type="InterPro" id="IPR007656">
    <property type="entry name" value="GTD-bd"/>
</dbReference>
<evidence type="ECO:0000256" key="3">
    <source>
        <dbReference type="ARBA" id="ARBA00022989"/>
    </source>
</evidence>
<evidence type="ECO:0000259" key="8">
    <source>
        <dbReference type="PROSITE" id="PS51775"/>
    </source>
</evidence>
<feature type="compositionally biased region" description="Basic and acidic residues" evidence="6">
    <location>
        <begin position="483"/>
        <end position="494"/>
    </location>
</feature>
<feature type="region of interest" description="Disordered" evidence="6">
    <location>
        <begin position="441"/>
        <end position="466"/>
    </location>
</feature>
<dbReference type="PROSITE" id="PS51775">
    <property type="entry name" value="GTD_BINDING"/>
    <property type="match status" value="1"/>
</dbReference>
<feature type="compositionally biased region" description="Polar residues" evidence="6">
    <location>
        <begin position="840"/>
        <end position="849"/>
    </location>
</feature>
<dbReference type="PANTHER" id="PTHR31448">
    <property type="entry name" value="MYOSIN-BINDING PROTEIN 2"/>
    <property type="match status" value="1"/>
</dbReference>
<name>A0A921RYI3_SORBI</name>
<feature type="region of interest" description="Disordered" evidence="6">
    <location>
        <begin position="632"/>
        <end position="653"/>
    </location>
</feature>
<organism evidence="9 10">
    <name type="scientific">Sorghum bicolor</name>
    <name type="common">Sorghum</name>
    <name type="synonym">Sorghum vulgare</name>
    <dbReference type="NCBI Taxonomy" id="4558"/>
    <lineage>
        <taxon>Eukaryota</taxon>
        <taxon>Viridiplantae</taxon>
        <taxon>Streptophyta</taxon>
        <taxon>Embryophyta</taxon>
        <taxon>Tracheophyta</taxon>
        <taxon>Spermatophyta</taxon>
        <taxon>Magnoliopsida</taxon>
        <taxon>Liliopsida</taxon>
        <taxon>Poales</taxon>
        <taxon>Poaceae</taxon>
        <taxon>PACMAD clade</taxon>
        <taxon>Panicoideae</taxon>
        <taxon>Andropogonodae</taxon>
        <taxon>Andropogoneae</taxon>
        <taxon>Sorghinae</taxon>
        <taxon>Sorghum</taxon>
    </lineage>
</organism>
<dbReference type="Proteomes" id="UP000807115">
    <property type="component" value="Chromosome 1"/>
</dbReference>
<accession>A0A921RYI3</accession>
<protein>
    <recommendedName>
        <fullName evidence="8">GTD-binding domain-containing protein</fullName>
    </recommendedName>
</protein>
<dbReference type="GO" id="GO:0016020">
    <property type="term" value="C:membrane"/>
    <property type="evidence" value="ECO:0007669"/>
    <property type="project" value="UniProtKB-SubCell"/>
</dbReference>
<evidence type="ECO:0000256" key="5">
    <source>
        <dbReference type="SAM" id="Coils"/>
    </source>
</evidence>
<reference evidence="9" key="1">
    <citation type="journal article" date="2019" name="BMC Genomics">
        <title>A new reference genome for Sorghum bicolor reveals high levels of sequence similarity between sweet and grain genotypes: implications for the genetics of sugar metabolism.</title>
        <authorList>
            <person name="Cooper E.A."/>
            <person name="Brenton Z.W."/>
            <person name="Flinn B.S."/>
            <person name="Jenkins J."/>
            <person name="Shu S."/>
            <person name="Flowers D."/>
            <person name="Luo F."/>
            <person name="Wang Y."/>
            <person name="Xia P."/>
            <person name="Barry K."/>
            <person name="Daum C."/>
            <person name="Lipzen A."/>
            <person name="Yoshinaga Y."/>
            <person name="Schmutz J."/>
            <person name="Saski C."/>
            <person name="Vermerris W."/>
            <person name="Kresovich S."/>
        </authorList>
    </citation>
    <scope>NUCLEOTIDE SEQUENCE</scope>
</reference>
<comment type="caution">
    <text evidence="9">The sequence shown here is derived from an EMBL/GenBank/DDBJ whole genome shotgun (WGS) entry which is preliminary data.</text>
</comment>
<dbReference type="InterPro" id="IPR039306">
    <property type="entry name" value="MYOB"/>
</dbReference>
<keyword evidence="4 7" id="KW-0472">Membrane</keyword>
<dbReference type="AlphaFoldDB" id="A0A921RYI3"/>
<feature type="compositionally biased region" description="Basic and acidic residues" evidence="6">
    <location>
        <begin position="635"/>
        <end position="652"/>
    </location>
</feature>
<keyword evidence="5" id="KW-0175">Coiled coil</keyword>
<proteinExistence type="predicted"/>
<evidence type="ECO:0000256" key="4">
    <source>
        <dbReference type="ARBA" id="ARBA00023136"/>
    </source>
</evidence>
<dbReference type="GO" id="GO:0080115">
    <property type="term" value="F:myosin XI tail binding"/>
    <property type="evidence" value="ECO:0007669"/>
    <property type="project" value="UniProtKB-ARBA"/>
</dbReference>
<comment type="subcellular location">
    <subcellularLocation>
        <location evidence="1">Membrane</location>
        <topology evidence="1">Single-pass membrane protein</topology>
    </subcellularLocation>
</comment>
<feature type="region of interest" description="Disordered" evidence="6">
    <location>
        <begin position="803"/>
        <end position="850"/>
    </location>
</feature>
<feature type="domain" description="GTD-binding" evidence="8">
    <location>
        <begin position="693"/>
        <end position="791"/>
    </location>
</feature>